<dbReference type="GO" id="GO:0030313">
    <property type="term" value="C:cell envelope"/>
    <property type="evidence" value="ECO:0007669"/>
    <property type="project" value="UniProtKB-SubCell"/>
</dbReference>
<dbReference type="GO" id="GO:0016020">
    <property type="term" value="C:membrane"/>
    <property type="evidence" value="ECO:0007669"/>
    <property type="project" value="TreeGrafter"/>
</dbReference>
<dbReference type="GO" id="GO:0009055">
    <property type="term" value="F:electron transfer activity"/>
    <property type="evidence" value="ECO:0007669"/>
    <property type="project" value="TreeGrafter"/>
</dbReference>
<dbReference type="Gene3D" id="1.10.3650.10">
    <property type="entry name" value="nitrate reductase domain like"/>
    <property type="match status" value="1"/>
</dbReference>
<keyword evidence="6" id="KW-0479">Metal-binding</keyword>
<name>A0A381N4M4_9ZZZZ</name>
<keyword evidence="5" id="KW-0004">4Fe-4S</keyword>
<dbReference type="PANTHER" id="PTHR43518">
    <property type="entry name" value="NITRATE REDUCTASE BETA SUBUNIT"/>
    <property type="match status" value="1"/>
</dbReference>
<comment type="cofactor">
    <cofactor evidence="1">
        <name>[3Fe-4S] cluster</name>
        <dbReference type="ChEBI" id="CHEBI:21137"/>
    </cofactor>
</comment>
<comment type="subcellular location">
    <subcellularLocation>
        <location evidence="3">Cell envelope</location>
    </subcellularLocation>
</comment>
<evidence type="ECO:0000256" key="8">
    <source>
        <dbReference type="ARBA" id="ARBA00022982"/>
    </source>
</evidence>
<dbReference type="Gene3D" id="3.30.70.20">
    <property type="match status" value="3"/>
</dbReference>
<sequence>MKVKAQMSMTFNLEKCIGCNTCTVACKNVWTNREGAEYMWWNNVETKPGIGYPKQWENQDLWKGGWERVGDKLKLRYGNRSYMLSNLFFNPHVPEMADYYGDGDVYTFTYDDLHDNKPTDQPPVARPKSMVTEDEDIPINWGVNWEDNAGGTHITGKHDVNFGKMSKEEMEATLKFRDCFYFYLPRICNHCQNAACAGACPSGAAYKREEDGVVLIDQNRCRSWRYCISACPYKKVYYNWASGKMEKCILCYPRIESGLPPVCFHSCVGKIRSFGLIFYDMDRVEEAALADDKDLVEAQRDIILDPFDPEVIKGAKDSGISDDWIDAAQRSPVYKIVKKWKLALPLHPEFRTLPSLFYIPPLAPITTSMGKNTPMENDIFDMDKPEEGPLVSLDELDKFRVPFMYLAGMFGAGNEEVVRTTLLRQLAVRHYARSIRVDNKPDLEVLKKVGLSKEEADGIIRAFSLSFYNERFVVPNTKREEADISPYTERGVAGFDQMNPWSPMKRRQSYYKSHHTGSKTYE</sequence>
<dbReference type="GO" id="GO:0046872">
    <property type="term" value="F:metal ion binding"/>
    <property type="evidence" value="ECO:0007669"/>
    <property type="project" value="UniProtKB-KW"/>
</dbReference>
<gene>
    <name evidence="13" type="ORF">METZ01_LOCUS1407</name>
</gene>
<feature type="compositionally biased region" description="Basic residues" evidence="11">
    <location>
        <begin position="504"/>
        <end position="522"/>
    </location>
</feature>
<keyword evidence="8" id="KW-0249">Electron transport</keyword>
<evidence type="ECO:0000256" key="10">
    <source>
        <dbReference type="ARBA" id="ARBA00023014"/>
    </source>
</evidence>
<evidence type="ECO:0000256" key="6">
    <source>
        <dbReference type="ARBA" id="ARBA00022723"/>
    </source>
</evidence>
<keyword evidence="7" id="KW-0677">Repeat</keyword>
<keyword evidence="9" id="KW-0408">Iron</keyword>
<dbReference type="Pfam" id="PF13247">
    <property type="entry name" value="Fer4_11"/>
    <property type="match status" value="1"/>
</dbReference>
<accession>A0A381N4M4</accession>
<dbReference type="PROSITE" id="PS51379">
    <property type="entry name" value="4FE4S_FER_2"/>
    <property type="match status" value="2"/>
</dbReference>
<dbReference type="GO" id="GO:0008940">
    <property type="term" value="F:nitrate reductase activity"/>
    <property type="evidence" value="ECO:0007669"/>
    <property type="project" value="InterPro"/>
</dbReference>
<keyword evidence="10" id="KW-0411">Iron-sulfur</keyword>
<dbReference type="SUPFAM" id="SSF54862">
    <property type="entry name" value="4Fe-4S ferredoxins"/>
    <property type="match status" value="1"/>
</dbReference>
<evidence type="ECO:0000256" key="1">
    <source>
        <dbReference type="ARBA" id="ARBA00001927"/>
    </source>
</evidence>
<dbReference type="InterPro" id="IPR029263">
    <property type="entry name" value="Nitr_red_bet_C"/>
</dbReference>
<comment type="cofactor">
    <cofactor evidence="2">
        <name>[4Fe-4S] cluster</name>
        <dbReference type="ChEBI" id="CHEBI:49883"/>
    </cofactor>
</comment>
<evidence type="ECO:0000256" key="9">
    <source>
        <dbReference type="ARBA" id="ARBA00023004"/>
    </source>
</evidence>
<organism evidence="13">
    <name type="scientific">marine metagenome</name>
    <dbReference type="NCBI Taxonomy" id="408172"/>
    <lineage>
        <taxon>unclassified sequences</taxon>
        <taxon>metagenomes</taxon>
        <taxon>ecological metagenomes</taxon>
    </lineage>
</organism>
<dbReference type="GO" id="GO:0051539">
    <property type="term" value="F:4 iron, 4 sulfur cluster binding"/>
    <property type="evidence" value="ECO:0007669"/>
    <property type="project" value="UniProtKB-KW"/>
</dbReference>
<evidence type="ECO:0000256" key="11">
    <source>
        <dbReference type="SAM" id="MobiDB-lite"/>
    </source>
</evidence>
<evidence type="ECO:0000256" key="5">
    <source>
        <dbReference type="ARBA" id="ARBA00022485"/>
    </source>
</evidence>
<dbReference type="GO" id="GO:0009061">
    <property type="term" value="P:anaerobic respiration"/>
    <property type="evidence" value="ECO:0007669"/>
    <property type="project" value="TreeGrafter"/>
</dbReference>
<dbReference type="InterPro" id="IPR006547">
    <property type="entry name" value="NO3_Rdtase_bsu"/>
</dbReference>
<dbReference type="AlphaFoldDB" id="A0A381N4M4"/>
<dbReference type="GO" id="GO:0042126">
    <property type="term" value="P:nitrate metabolic process"/>
    <property type="evidence" value="ECO:0007669"/>
    <property type="project" value="InterPro"/>
</dbReference>
<feature type="domain" description="4Fe-4S ferredoxin-type" evidence="12">
    <location>
        <begin position="212"/>
        <end position="241"/>
    </location>
</feature>
<evidence type="ECO:0000259" key="12">
    <source>
        <dbReference type="PROSITE" id="PS51379"/>
    </source>
</evidence>
<dbReference type="NCBIfam" id="TIGR01660">
    <property type="entry name" value="narH"/>
    <property type="match status" value="1"/>
</dbReference>
<dbReference type="Pfam" id="PF14711">
    <property type="entry name" value="Nitr_red_bet_C"/>
    <property type="match status" value="1"/>
</dbReference>
<keyword evidence="4" id="KW-0813">Transport</keyword>
<dbReference type="InterPro" id="IPR017896">
    <property type="entry name" value="4Fe4S_Fe-S-bd"/>
</dbReference>
<dbReference type="EMBL" id="UINC01000074">
    <property type="protein sequence ID" value="SUZ48553.1"/>
    <property type="molecule type" value="Genomic_DNA"/>
</dbReference>
<evidence type="ECO:0000256" key="4">
    <source>
        <dbReference type="ARBA" id="ARBA00022448"/>
    </source>
</evidence>
<dbReference type="InterPro" id="IPR038262">
    <property type="entry name" value="Nitr_red_bet_C_sf"/>
</dbReference>
<feature type="region of interest" description="Disordered" evidence="11">
    <location>
        <begin position="498"/>
        <end position="522"/>
    </location>
</feature>
<evidence type="ECO:0000256" key="2">
    <source>
        <dbReference type="ARBA" id="ARBA00001966"/>
    </source>
</evidence>
<reference evidence="13" key="1">
    <citation type="submission" date="2018-05" db="EMBL/GenBank/DDBJ databases">
        <authorList>
            <person name="Lanie J.A."/>
            <person name="Ng W.-L."/>
            <person name="Kazmierczak K.M."/>
            <person name="Andrzejewski T.M."/>
            <person name="Davidsen T.M."/>
            <person name="Wayne K.J."/>
            <person name="Tettelin H."/>
            <person name="Glass J.I."/>
            <person name="Rusch D."/>
            <person name="Podicherti R."/>
            <person name="Tsui H.-C.T."/>
            <person name="Winkler M.E."/>
        </authorList>
    </citation>
    <scope>NUCLEOTIDE SEQUENCE</scope>
</reference>
<proteinExistence type="predicted"/>
<evidence type="ECO:0000256" key="7">
    <source>
        <dbReference type="ARBA" id="ARBA00022737"/>
    </source>
</evidence>
<feature type="domain" description="4Fe-4S ferredoxin-type" evidence="12">
    <location>
        <begin position="7"/>
        <end position="35"/>
    </location>
</feature>
<evidence type="ECO:0000256" key="3">
    <source>
        <dbReference type="ARBA" id="ARBA00004196"/>
    </source>
</evidence>
<evidence type="ECO:0000313" key="13">
    <source>
        <dbReference type="EMBL" id="SUZ48553.1"/>
    </source>
</evidence>
<dbReference type="PANTHER" id="PTHR43518:SF1">
    <property type="entry name" value="RESPIRATORY NITRATE REDUCTASE 1 BETA CHAIN"/>
    <property type="match status" value="1"/>
</dbReference>
<protein>
    <recommendedName>
        <fullName evidence="12">4Fe-4S ferredoxin-type domain-containing protein</fullName>
    </recommendedName>
</protein>
<dbReference type="GO" id="GO:0009325">
    <property type="term" value="C:nitrate reductase complex"/>
    <property type="evidence" value="ECO:0007669"/>
    <property type="project" value="InterPro"/>
</dbReference>